<dbReference type="Gene3D" id="3.40.50.1440">
    <property type="entry name" value="Tubulin/FtsZ, GTPase domain"/>
    <property type="match status" value="1"/>
</dbReference>
<gene>
    <name evidence="8" type="ORF">Cvel_8512</name>
</gene>
<evidence type="ECO:0000256" key="4">
    <source>
        <dbReference type="ARBA" id="ARBA00023134"/>
    </source>
</evidence>
<dbReference type="InterPro" id="IPR003008">
    <property type="entry name" value="Tubulin_FtsZ_GTPase"/>
</dbReference>
<dbReference type="GO" id="GO:0005525">
    <property type="term" value="F:GTP binding"/>
    <property type="evidence" value="ECO:0007669"/>
    <property type="project" value="UniProtKB-KW"/>
</dbReference>
<keyword evidence="2" id="KW-0493">Microtubule</keyword>
<dbReference type="SMART" id="SM00864">
    <property type="entry name" value="Tubulin"/>
    <property type="match status" value="1"/>
</dbReference>
<dbReference type="PRINTS" id="PR01161">
    <property type="entry name" value="TUBULIN"/>
</dbReference>
<dbReference type="Pfam" id="PF03953">
    <property type="entry name" value="Tubulin_C"/>
    <property type="match status" value="1"/>
</dbReference>
<dbReference type="CDD" id="cd02190">
    <property type="entry name" value="epsilon_tubulin"/>
    <property type="match status" value="1"/>
</dbReference>
<dbReference type="InterPro" id="IPR036525">
    <property type="entry name" value="Tubulin/FtsZ_GTPase_sf"/>
</dbReference>
<dbReference type="AlphaFoldDB" id="A0A0G4HTN4"/>
<feature type="region of interest" description="Disordered" evidence="5">
    <location>
        <begin position="609"/>
        <end position="639"/>
    </location>
</feature>
<dbReference type="InterPro" id="IPR004057">
    <property type="entry name" value="Epsilon_tubulin"/>
</dbReference>
<accession>A0A0G4HTN4</accession>
<dbReference type="InterPro" id="IPR017975">
    <property type="entry name" value="Tubulin_CS"/>
</dbReference>
<feature type="domain" description="Tubulin/FtsZ GTPase" evidence="6">
    <location>
        <begin position="65"/>
        <end position="384"/>
    </location>
</feature>
<protein>
    <recommendedName>
        <fullName evidence="9">Tubulin/FtsZ GTPase domain-containing protein</fullName>
    </recommendedName>
</protein>
<evidence type="ECO:0000313" key="8">
    <source>
        <dbReference type="EMBL" id="CEM47793.1"/>
    </source>
</evidence>
<dbReference type="Gene3D" id="1.10.287.600">
    <property type="entry name" value="Helix hairpin bin"/>
    <property type="match status" value="1"/>
</dbReference>
<reference evidence="8" key="1">
    <citation type="submission" date="2014-11" db="EMBL/GenBank/DDBJ databases">
        <authorList>
            <person name="Otto D Thomas"/>
            <person name="Naeem Raeece"/>
        </authorList>
    </citation>
    <scope>NUCLEOTIDE SEQUENCE</scope>
</reference>
<evidence type="ECO:0000256" key="3">
    <source>
        <dbReference type="ARBA" id="ARBA00022741"/>
    </source>
</evidence>
<dbReference type="Pfam" id="PF00091">
    <property type="entry name" value="Tubulin"/>
    <property type="match status" value="1"/>
</dbReference>
<organism evidence="8">
    <name type="scientific">Chromera velia CCMP2878</name>
    <dbReference type="NCBI Taxonomy" id="1169474"/>
    <lineage>
        <taxon>Eukaryota</taxon>
        <taxon>Sar</taxon>
        <taxon>Alveolata</taxon>
        <taxon>Colpodellida</taxon>
        <taxon>Chromeraceae</taxon>
        <taxon>Chromera</taxon>
    </lineage>
</organism>
<evidence type="ECO:0000259" key="6">
    <source>
        <dbReference type="SMART" id="SM00864"/>
    </source>
</evidence>
<comment type="similarity">
    <text evidence="1">Belongs to the tubulin family.</text>
</comment>
<dbReference type="PhylomeDB" id="A0A0G4HTN4"/>
<dbReference type="SMART" id="SM00865">
    <property type="entry name" value="Tubulin_C"/>
    <property type="match status" value="1"/>
</dbReference>
<dbReference type="SUPFAM" id="SSF52490">
    <property type="entry name" value="Tubulin nucleotide-binding domain-like"/>
    <property type="match status" value="1"/>
</dbReference>
<keyword evidence="3" id="KW-0547">Nucleotide-binding</keyword>
<dbReference type="PRINTS" id="PR01519">
    <property type="entry name" value="EPSLNTUBULIN"/>
</dbReference>
<feature type="domain" description="Tubulin/FtsZ 2-layer sandwich" evidence="7">
    <location>
        <begin position="386"/>
        <end position="524"/>
    </location>
</feature>
<dbReference type="InterPro" id="IPR000217">
    <property type="entry name" value="Tubulin"/>
</dbReference>
<feature type="region of interest" description="Disordered" evidence="5">
    <location>
        <begin position="237"/>
        <end position="334"/>
    </location>
</feature>
<dbReference type="InterPro" id="IPR018316">
    <property type="entry name" value="Tubulin/FtsZ_2-layer-sand-dom"/>
</dbReference>
<dbReference type="EMBL" id="CDMZ01003842">
    <property type="protein sequence ID" value="CEM47793.1"/>
    <property type="molecule type" value="Genomic_DNA"/>
</dbReference>
<evidence type="ECO:0000259" key="7">
    <source>
        <dbReference type="SMART" id="SM00865"/>
    </source>
</evidence>
<dbReference type="GO" id="GO:0007017">
    <property type="term" value="P:microtubule-based process"/>
    <property type="evidence" value="ECO:0007669"/>
    <property type="project" value="InterPro"/>
</dbReference>
<proteinExistence type="inferred from homology"/>
<evidence type="ECO:0000256" key="2">
    <source>
        <dbReference type="ARBA" id="ARBA00022701"/>
    </source>
</evidence>
<dbReference type="InterPro" id="IPR008280">
    <property type="entry name" value="Tub_FtsZ_C"/>
</dbReference>
<evidence type="ECO:0000256" key="1">
    <source>
        <dbReference type="ARBA" id="ARBA00009636"/>
    </source>
</evidence>
<dbReference type="InterPro" id="IPR023123">
    <property type="entry name" value="Tubulin_C"/>
</dbReference>
<dbReference type="GO" id="GO:0005874">
    <property type="term" value="C:microtubule"/>
    <property type="evidence" value="ECO:0007669"/>
    <property type="project" value="UniProtKB-KW"/>
</dbReference>
<sequence>MPRELIVLHIGQCGNQVGCRFWDVALQEHAAFHAARQQQHEQQAPVFDEAMSSFFRNVDSRTGWEIPVAGEGKNPNPISSLRARALLIDMEEGVLNSLQRGALRDLFDPSLVVTDVSGSGNNWGQGYSEYGAKHKDAIMNSVRRAAEDCDSLQSFVLLHSMGGGTGAGMGSFVIEQLSDEYPDVFRFVTAVFPSLDDDVITSPYNSVLALRRLREHASWVLPASNEALSRIARKLETEGKERVGDGGTEESPQGEKTLPGSRLTDLDPPLPLPQPRLTSVSRDTGPGRGKGKGGAVLRLSARGLQGRGADDSGLTEEVTIERKGSRGRSASVAVPSGLRRAPAVAAGGCGRAGGGGGKKSGFDGMNNLLAHTLTHLTCSMRFEGSLNVDLNEVTTNLVPFPKLHFLLPSLAPLNFSKDRKEILKSFDRMFVDALGSEHQLTALQGDPRSSTCLAAAFLVRGRHGTVGDVQRNVRRAKKDLRLLPFSEDAIKVGICNAPAIGQPFSLLHLSNNCAVSSMFSQMGERFHRLYRHRAHVHHYASFIDVREEFPEALESVSSLQSDYATFDQKGAPPSHLCPSTESLMARLDWDSLDSHFHLSGMSGWGARGGDVGAKDRAGGQSGNATFSQKKSRRGPCQSFEDSVEEILQSRFHGSSSSSGLGRQSLWTFRKRPLI</sequence>
<evidence type="ECO:0000256" key="5">
    <source>
        <dbReference type="SAM" id="MobiDB-lite"/>
    </source>
</evidence>
<dbReference type="PANTHER" id="PTHR11588">
    <property type="entry name" value="TUBULIN"/>
    <property type="match status" value="1"/>
</dbReference>
<keyword evidence="4" id="KW-0342">GTP-binding</keyword>
<evidence type="ECO:0008006" key="9">
    <source>
        <dbReference type="Google" id="ProtNLM"/>
    </source>
</evidence>
<dbReference type="PROSITE" id="PS00227">
    <property type="entry name" value="TUBULIN"/>
    <property type="match status" value="1"/>
</dbReference>
<name>A0A0G4HTN4_9ALVE</name>
<dbReference type="SUPFAM" id="SSF55307">
    <property type="entry name" value="Tubulin C-terminal domain-like"/>
    <property type="match status" value="1"/>
</dbReference>
<dbReference type="VEuPathDB" id="CryptoDB:Cvel_8512"/>